<dbReference type="STRING" id="1149755.A0A2J6RMX7"/>
<protein>
    <recommendedName>
        <fullName evidence="4">Basic proline-rich protein</fullName>
    </recommendedName>
</protein>
<evidence type="ECO:0000313" key="2">
    <source>
        <dbReference type="EMBL" id="PMD39864.1"/>
    </source>
</evidence>
<dbReference type="Proteomes" id="UP000235786">
    <property type="component" value="Unassembled WGS sequence"/>
</dbReference>
<evidence type="ECO:0000313" key="3">
    <source>
        <dbReference type="Proteomes" id="UP000235786"/>
    </source>
</evidence>
<name>A0A2J6RMX7_HYAVF</name>
<keyword evidence="3" id="KW-1185">Reference proteome</keyword>
<evidence type="ECO:0008006" key="4">
    <source>
        <dbReference type="Google" id="ProtNLM"/>
    </source>
</evidence>
<dbReference type="AlphaFoldDB" id="A0A2J6RMX7"/>
<feature type="compositionally biased region" description="Basic and acidic residues" evidence="1">
    <location>
        <begin position="278"/>
        <end position="294"/>
    </location>
</feature>
<feature type="compositionally biased region" description="Low complexity" evidence="1">
    <location>
        <begin position="239"/>
        <end position="266"/>
    </location>
</feature>
<feature type="compositionally biased region" description="Low complexity" evidence="1">
    <location>
        <begin position="50"/>
        <end position="65"/>
    </location>
</feature>
<feature type="compositionally biased region" description="Low complexity" evidence="1">
    <location>
        <begin position="194"/>
        <end position="222"/>
    </location>
</feature>
<proteinExistence type="predicted"/>
<organism evidence="2 3">
    <name type="scientific">Hyaloscypha variabilis (strain UAMH 11265 / GT02V1 / F)</name>
    <name type="common">Meliniomyces variabilis</name>
    <dbReference type="NCBI Taxonomy" id="1149755"/>
    <lineage>
        <taxon>Eukaryota</taxon>
        <taxon>Fungi</taxon>
        <taxon>Dikarya</taxon>
        <taxon>Ascomycota</taxon>
        <taxon>Pezizomycotina</taxon>
        <taxon>Leotiomycetes</taxon>
        <taxon>Helotiales</taxon>
        <taxon>Hyaloscyphaceae</taxon>
        <taxon>Hyaloscypha</taxon>
        <taxon>Hyaloscypha variabilis</taxon>
    </lineage>
</organism>
<sequence length="350" mass="37949">MEPVPETERMEEFRASPVPRLRLQDSTLYEHQNIDLKNKKPPTLRRSTDPNPSSPLSPVASSPSIPYRPRNTSPYSRGHLRSKSSTGSLAPPMARAQSMPGFNTSGHLLPSPHQRPLSPLGSPSRNRTPRKPVDEVFPGLPNRGLKDISETDDTSEDHTPRASERSSSPVLGLPHSASFTRTRRPSSPLRYLVPHSSAASTASSTAPTTPSSITSSPSYQSSRFNDSFLGMNSYSGSLSYPGSYASSSMPSTPTSARSRSPSISSLETIEDSPDAEEAALKQEAERIAQLKADADAADSGEDSKTKSNLDTPGSRGRSLATSFGRDKRKRWSVCGAERRGDLNLDTIWED</sequence>
<feature type="compositionally biased region" description="Basic and acidic residues" evidence="1">
    <location>
        <begin position="1"/>
        <end position="14"/>
    </location>
</feature>
<accession>A0A2J6RMX7</accession>
<evidence type="ECO:0000256" key="1">
    <source>
        <dbReference type="SAM" id="MobiDB-lite"/>
    </source>
</evidence>
<feature type="compositionally biased region" description="Acidic residues" evidence="1">
    <location>
        <begin position="268"/>
        <end position="277"/>
    </location>
</feature>
<dbReference type="EMBL" id="KZ613946">
    <property type="protein sequence ID" value="PMD39864.1"/>
    <property type="molecule type" value="Genomic_DNA"/>
</dbReference>
<reference evidence="2 3" key="1">
    <citation type="submission" date="2016-04" db="EMBL/GenBank/DDBJ databases">
        <title>A degradative enzymes factory behind the ericoid mycorrhizal symbiosis.</title>
        <authorList>
            <consortium name="DOE Joint Genome Institute"/>
            <person name="Martino E."/>
            <person name="Morin E."/>
            <person name="Grelet G."/>
            <person name="Kuo A."/>
            <person name="Kohler A."/>
            <person name="Daghino S."/>
            <person name="Barry K."/>
            <person name="Choi C."/>
            <person name="Cichocki N."/>
            <person name="Clum A."/>
            <person name="Copeland A."/>
            <person name="Hainaut M."/>
            <person name="Haridas S."/>
            <person name="Labutti K."/>
            <person name="Lindquist E."/>
            <person name="Lipzen A."/>
            <person name="Khouja H.-R."/>
            <person name="Murat C."/>
            <person name="Ohm R."/>
            <person name="Olson A."/>
            <person name="Spatafora J."/>
            <person name="Veneault-Fourrey C."/>
            <person name="Henrissat B."/>
            <person name="Grigoriev I."/>
            <person name="Martin F."/>
            <person name="Perotto S."/>
        </authorList>
    </citation>
    <scope>NUCLEOTIDE SEQUENCE [LARGE SCALE GENOMIC DNA]</scope>
    <source>
        <strain evidence="2 3">F</strain>
    </source>
</reference>
<gene>
    <name evidence="2" type="ORF">L207DRAFT_583709</name>
</gene>
<dbReference type="OrthoDB" id="5400063at2759"/>
<feature type="region of interest" description="Disordered" evidence="1">
    <location>
        <begin position="239"/>
        <end position="329"/>
    </location>
</feature>
<feature type="region of interest" description="Disordered" evidence="1">
    <location>
        <begin position="1"/>
        <end position="227"/>
    </location>
</feature>